<sequence length="357" mass="39834">MSQPSSGSTSGSLSASDNSYIGTLPIVRLLEDVDAYAGAVFEMSARTLNELLSVERFDYNRGELVDPTKLDAQEKLLTSFHQSIEEARNDLSNMKSGDFAALSLVWGSGAEVVGQELQEIIKKLVAIKGQVADLRDNIHGNSNARRVGSWSETAAELLARHKSLMNIHTDDGAIRYQEGIHPCKGALQLLKGDDRGGIDRCLRKDLTPQEHERLDQGGKRGAYFFWKCDSCGFRIKYFASKSRHASLLTNDDNFTFKDSKVQCTQAFIAMSHVEQRGVRKHNSLKGLPKYTCLICALHRPAARPGHNHTFSNREDYMRHVEDLHLNDNTLPAFLLQKLGIEHGGKLLDGVRRELWIG</sequence>
<evidence type="ECO:0000313" key="2">
    <source>
        <dbReference type="Proteomes" id="UP000606974"/>
    </source>
</evidence>
<dbReference type="OrthoDB" id="4155372at2759"/>
<evidence type="ECO:0000313" key="1">
    <source>
        <dbReference type="EMBL" id="KAF7503800.1"/>
    </source>
</evidence>
<reference evidence="1" key="1">
    <citation type="submission" date="2020-02" db="EMBL/GenBank/DDBJ databases">
        <authorList>
            <person name="Palmer J.M."/>
        </authorList>
    </citation>
    <scope>NUCLEOTIDE SEQUENCE</scope>
    <source>
        <strain evidence="1">EPUS1.4</strain>
        <tissue evidence="1">Thallus</tissue>
    </source>
</reference>
<organism evidence="1 2">
    <name type="scientific">Endocarpon pusillum</name>
    <dbReference type="NCBI Taxonomy" id="364733"/>
    <lineage>
        <taxon>Eukaryota</taxon>
        <taxon>Fungi</taxon>
        <taxon>Dikarya</taxon>
        <taxon>Ascomycota</taxon>
        <taxon>Pezizomycotina</taxon>
        <taxon>Eurotiomycetes</taxon>
        <taxon>Chaetothyriomycetidae</taxon>
        <taxon>Verrucariales</taxon>
        <taxon>Verrucariaceae</taxon>
        <taxon>Endocarpon</taxon>
    </lineage>
</organism>
<dbReference type="AlphaFoldDB" id="A0A8H7DZY7"/>
<protein>
    <recommendedName>
        <fullName evidence="3">C2H2-type domain-containing protein</fullName>
    </recommendedName>
</protein>
<gene>
    <name evidence="1" type="ORF">GJ744_003241</name>
</gene>
<keyword evidence="2" id="KW-1185">Reference proteome</keyword>
<proteinExistence type="predicted"/>
<evidence type="ECO:0008006" key="3">
    <source>
        <dbReference type="Google" id="ProtNLM"/>
    </source>
</evidence>
<name>A0A8H7DZY7_9EURO</name>
<dbReference type="Proteomes" id="UP000606974">
    <property type="component" value="Unassembled WGS sequence"/>
</dbReference>
<accession>A0A8H7DZY7</accession>
<dbReference type="EMBL" id="JAACFV010000161">
    <property type="protein sequence ID" value="KAF7503800.1"/>
    <property type="molecule type" value="Genomic_DNA"/>
</dbReference>
<comment type="caution">
    <text evidence="1">The sequence shown here is derived from an EMBL/GenBank/DDBJ whole genome shotgun (WGS) entry which is preliminary data.</text>
</comment>